<sequence length="453" mass="48187">MGLLAGDDGPGGRGVRGPGGLPGGRCAPRWPIDVRVRVPRRYPARRALLLPPLADDAQGLPGDPSARGEGARPARPGSSPDGEGARADEVACCRRTLRGAAAAALLCGAPGEEPGEVELEEMTTARLRCSNMFGDMRIGHMLPRLPMFRGCGGEFLEALRQRARKVLLRAGQCVVQEGMPSSASMYLVAWGCVDVHRGGRCCRRIPEGGSFGEANLLGHLTRWPCTVVASAVTMTCEISHAALHAALALHACEADRLALALGGPGEFTGRREPEPWKALRRCASLRRCGEQLLRELEAFMEPRLCFPGEALAEEGESSDELLLVDRGEVSVEVAGRTVRTEEAPGARVRLTFADGGGQLPSQRRSAAMAGSPLPGRASERRALGEEKPGDSPRQVFDEEPPEVVAIGEGALLGVSPVRTAAVRAVRLCSVRILGRQTLLEVLSRHRADQGLCP</sequence>
<dbReference type="CDD" id="cd00038">
    <property type="entry name" value="CAP_ED"/>
    <property type="match status" value="2"/>
</dbReference>
<dbReference type="SMART" id="SM00100">
    <property type="entry name" value="cNMP"/>
    <property type="match status" value="1"/>
</dbReference>
<dbReference type="Pfam" id="PF00027">
    <property type="entry name" value="cNMP_binding"/>
    <property type="match status" value="1"/>
</dbReference>
<dbReference type="PROSITE" id="PS50042">
    <property type="entry name" value="CNMP_BINDING_3"/>
    <property type="match status" value="3"/>
</dbReference>
<organism evidence="4 5">
    <name type="scientific">Prorocentrum cordatum</name>
    <dbReference type="NCBI Taxonomy" id="2364126"/>
    <lineage>
        <taxon>Eukaryota</taxon>
        <taxon>Sar</taxon>
        <taxon>Alveolata</taxon>
        <taxon>Dinophyceae</taxon>
        <taxon>Prorocentrales</taxon>
        <taxon>Prorocentraceae</taxon>
        <taxon>Prorocentrum</taxon>
    </lineage>
</organism>
<evidence type="ECO:0000259" key="3">
    <source>
        <dbReference type="PROSITE" id="PS50042"/>
    </source>
</evidence>
<feature type="region of interest" description="Disordered" evidence="2">
    <location>
        <begin position="1"/>
        <end position="29"/>
    </location>
</feature>
<feature type="domain" description="Cyclic nucleotide-binding" evidence="3">
    <location>
        <begin position="406"/>
        <end position="442"/>
    </location>
</feature>
<feature type="non-terminal residue" evidence="4">
    <location>
        <position position="453"/>
    </location>
</feature>
<accession>A0ABN9PYJ2</accession>
<protein>
    <recommendedName>
        <fullName evidence="3">Cyclic nucleotide-binding domain-containing protein</fullName>
    </recommendedName>
</protein>
<name>A0ABN9PYJ2_9DINO</name>
<keyword evidence="1" id="KW-1071">Ligand-gated ion channel</keyword>
<dbReference type="SUPFAM" id="SSF51206">
    <property type="entry name" value="cAMP-binding domain-like"/>
    <property type="match status" value="2"/>
</dbReference>
<evidence type="ECO:0000313" key="5">
    <source>
        <dbReference type="Proteomes" id="UP001189429"/>
    </source>
</evidence>
<keyword evidence="1" id="KW-0406">Ion transport</keyword>
<evidence type="ECO:0000256" key="1">
    <source>
        <dbReference type="ARBA" id="ARBA00023286"/>
    </source>
</evidence>
<reference evidence="4" key="1">
    <citation type="submission" date="2023-10" db="EMBL/GenBank/DDBJ databases">
        <authorList>
            <person name="Chen Y."/>
            <person name="Shah S."/>
            <person name="Dougan E. K."/>
            <person name="Thang M."/>
            <person name="Chan C."/>
        </authorList>
    </citation>
    <scope>NUCLEOTIDE SEQUENCE [LARGE SCALE GENOMIC DNA]</scope>
</reference>
<feature type="region of interest" description="Disordered" evidence="2">
    <location>
        <begin position="353"/>
        <end position="396"/>
    </location>
</feature>
<dbReference type="Gene3D" id="2.60.120.10">
    <property type="entry name" value="Jelly Rolls"/>
    <property type="match status" value="2"/>
</dbReference>
<keyword evidence="5" id="KW-1185">Reference proteome</keyword>
<dbReference type="InterPro" id="IPR018490">
    <property type="entry name" value="cNMP-bd_dom_sf"/>
</dbReference>
<keyword evidence="1" id="KW-0407">Ion channel</keyword>
<keyword evidence="1" id="KW-0813">Transport</keyword>
<feature type="compositionally biased region" description="Gly residues" evidence="2">
    <location>
        <begin position="8"/>
        <end position="23"/>
    </location>
</feature>
<evidence type="ECO:0000256" key="2">
    <source>
        <dbReference type="SAM" id="MobiDB-lite"/>
    </source>
</evidence>
<dbReference type="PANTHER" id="PTHR45638:SF11">
    <property type="entry name" value="CYCLIC NUCLEOTIDE-GATED CATION CHANNEL SUBUNIT A"/>
    <property type="match status" value="1"/>
</dbReference>
<feature type="region of interest" description="Disordered" evidence="2">
    <location>
        <begin position="53"/>
        <end position="86"/>
    </location>
</feature>
<dbReference type="InterPro" id="IPR000595">
    <property type="entry name" value="cNMP-bd_dom"/>
</dbReference>
<dbReference type="Proteomes" id="UP001189429">
    <property type="component" value="Unassembled WGS sequence"/>
</dbReference>
<gene>
    <name evidence="4" type="ORF">PCOR1329_LOCUS7161</name>
</gene>
<dbReference type="EMBL" id="CAUYUJ010001936">
    <property type="protein sequence ID" value="CAK0798393.1"/>
    <property type="molecule type" value="Genomic_DNA"/>
</dbReference>
<feature type="domain" description="Cyclic nucleotide-binding" evidence="3">
    <location>
        <begin position="284"/>
        <end position="331"/>
    </location>
</feature>
<dbReference type="InterPro" id="IPR014710">
    <property type="entry name" value="RmlC-like_jellyroll"/>
</dbReference>
<evidence type="ECO:0000313" key="4">
    <source>
        <dbReference type="EMBL" id="CAK0798393.1"/>
    </source>
</evidence>
<dbReference type="PANTHER" id="PTHR45638">
    <property type="entry name" value="CYCLIC NUCLEOTIDE-GATED CATION CHANNEL SUBUNIT A"/>
    <property type="match status" value="1"/>
</dbReference>
<feature type="compositionally biased region" description="Basic and acidic residues" evidence="2">
    <location>
        <begin position="377"/>
        <end position="390"/>
    </location>
</feature>
<proteinExistence type="predicted"/>
<dbReference type="InterPro" id="IPR050866">
    <property type="entry name" value="CNG_cation_channel"/>
</dbReference>
<feature type="domain" description="Cyclic nucleotide-binding" evidence="3">
    <location>
        <begin position="184"/>
        <end position="222"/>
    </location>
</feature>
<comment type="caution">
    <text evidence="4">The sequence shown here is derived from an EMBL/GenBank/DDBJ whole genome shotgun (WGS) entry which is preliminary data.</text>
</comment>